<gene>
    <name evidence="4" type="ORF">A4R43_28690</name>
</gene>
<keyword evidence="5" id="KW-1185">Reference proteome</keyword>
<reference evidence="4 5" key="1">
    <citation type="submission" date="2016-04" db="EMBL/GenBank/DDBJ databases">
        <title>Complete genome sequence and analysis of deep-sea sediment isolate, Amycolatopsis sp. WP1.</title>
        <authorList>
            <person name="Wang H."/>
            <person name="Chen S."/>
            <person name="Wu Q."/>
        </authorList>
    </citation>
    <scope>NUCLEOTIDE SEQUENCE [LARGE SCALE GENOMIC DNA]</scope>
    <source>
        <strain evidence="4 5">WP1</strain>
    </source>
</reference>
<evidence type="ECO:0000256" key="1">
    <source>
        <dbReference type="ARBA" id="ARBA00022729"/>
    </source>
</evidence>
<dbReference type="SUPFAM" id="SSF81296">
    <property type="entry name" value="E set domains"/>
    <property type="match status" value="1"/>
</dbReference>
<dbReference type="PANTHER" id="PTHR34823:SF1">
    <property type="entry name" value="CHITIN-BINDING TYPE-4 DOMAIN-CONTAINING PROTEIN"/>
    <property type="match status" value="1"/>
</dbReference>
<dbReference type="EMBL" id="CP015163">
    <property type="protein sequence ID" value="AXB45965.1"/>
    <property type="molecule type" value="Genomic_DNA"/>
</dbReference>
<feature type="signal peptide" evidence="2">
    <location>
        <begin position="1"/>
        <end position="24"/>
    </location>
</feature>
<dbReference type="CDD" id="cd21177">
    <property type="entry name" value="LPMO_AA10"/>
    <property type="match status" value="1"/>
</dbReference>
<evidence type="ECO:0000259" key="3">
    <source>
        <dbReference type="Pfam" id="PF03067"/>
    </source>
</evidence>
<dbReference type="AlphaFoldDB" id="A0A344LD41"/>
<protein>
    <submittedName>
        <fullName evidence="4">Chitin-binding protein</fullName>
    </submittedName>
</protein>
<proteinExistence type="predicted"/>
<dbReference type="InterPro" id="IPR014756">
    <property type="entry name" value="Ig_E-set"/>
</dbReference>
<dbReference type="InterPro" id="IPR051024">
    <property type="entry name" value="GlcNAc_Chitin_IntDeg"/>
</dbReference>
<name>A0A344LD41_9PSEU</name>
<dbReference type="Pfam" id="PF03067">
    <property type="entry name" value="LPMO_10"/>
    <property type="match status" value="1"/>
</dbReference>
<keyword evidence="1 2" id="KW-0732">Signal</keyword>
<evidence type="ECO:0000256" key="2">
    <source>
        <dbReference type="SAM" id="SignalP"/>
    </source>
</evidence>
<accession>A0A344LD41</accession>
<evidence type="ECO:0000313" key="5">
    <source>
        <dbReference type="Proteomes" id="UP000250434"/>
    </source>
</evidence>
<dbReference type="KEGG" id="aab:A4R43_28690"/>
<evidence type="ECO:0000313" key="4">
    <source>
        <dbReference type="EMBL" id="AXB45965.1"/>
    </source>
</evidence>
<feature type="chain" id="PRO_5038402368" evidence="2">
    <location>
        <begin position="25"/>
        <end position="197"/>
    </location>
</feature>
<dbReference type="Proteomes" id="UP000250434">
    <property type="component" value="Chromosome"/>
</dbReference>
<feature type="domain" description="Chitin-binding type-4" evidence="3">
    <location>
        <begin position="30"/>
        <end position="195"/>
    </location>
</feature>
<dbReference type="Gene3D" id="2.70.50.50">
    <property type="entry name" value="chitin-binding protein cbp21"/>
    <property type="match status" value="1"/>
</dbReference>
<dbReference type="InterPro" id="IPR004302">
    <property type="entry name" value="Cellulose/chitin-bd_N"/>
</dbReference>
<dbReference type="PANTHER" id="PTHR34823">
    <property type="entry name" value="GLCNAC-BINDING PROTEIN A"/>
    <property type="match status" value="1"/>
</dbReference>
<dbReference type="RefSeq" id="WP_113695196.1">
    <property type="nucleotide sequence ID" value="NZ_CP015163.1"/>
</dbReference>
<organism evidence="4 5">
    <name type="scientific">Amycolatopsis albispora</name>
    <dbReference type="NCBI Taxonomy" id="1804986"/>
    <lineage>
        <taxon>Bacteria</taxon>
        <taxon>Bacillati</taxon>
        <taxon>Actinomycetota</taxon>
        <taxon>Actinomycetes</taxon>
        <taxon>Pseudonocardiales</taxon>
        <taxon>Pseudonocardiaceae</taxon>
        <taxon>Amycolatopsis</taxon>
    </lineage>
</organism>
<sequence length="197" mass="20736">MAKKILGRIAAIAAGCVALPVVLAGVAQGHGYTTNAPSRAYLCKTGAVTNCGPIQWEPQSVEGPKGFPAAGPANGKICAGGLGQFAQLDDPRGGNWPAKQVSSGSNMTFSWTLTAAHATTSFRYFITKNGWNPAAPLTRDQLESQPFYSVPFGGQRPGWTVTHTGKLPAKSGRHLILAVWDIADTGNAFYQCADVQF</sequence>
<dbReference type="OrthoDB" id="2702399at2"/>